<accession>A0A1F5PEC0</accession>
<gene>
    <name evidence="2" type="ORF">A2722_01690</name>
</gene>
<feature type="transmembrane region" description="Helical" evidence="1">
    <location>
        <begin position="47"/>
        <end position="67"/>
    </location>
</feature>
<evidence type="ECO:0000256" key="1">
    <source>
        <dbReference type="SAM" id="Phobius"/>
    </source>
</evidence>
<evidence type="ECO:0000313" key="2">
    <source>
        <dbReference type="EMBL" id="OGE88248.1"/>
    </source>
</evidence>
<keyword evidence="1" id="KW-0472">Membrane</keyword>
<dbReference type="AlphaFoldDB" id="A0A1F5PEC0"/>
<keyword evidence="1" id="KW-1133">Transmembrane helix</keyword>
<organism evidence="2 3">
    <name type="scientific">Candidatus Doudnabacteria bacterium RIFCSPHIGHO2_01_FULL_50_11</name>
    <dbReference type="NCBI Taxonomy" id="1817828"/>
    <lineage>
        <taxon>Bacteria</taxon>
        <taxon>Candidatus Doudnaibacteriota</taxon>
    </lineage>
</organism>
<dbReference type="EMBL" id="MFEO01000035">
    <property type="protein sequence ID" value="OGE88248.1"/>
    <property type="molecule type" value="Genomic_DNA"/>
</dbReference>
<comment type="caution">
    <text evidence="2">The sequence shown here is derived from an EMBL/GenBank/DDBJ whole genome shotgun (WGS) entry which is preliminary data.</text>
</comment>
<name>A0A1F5PEC0_9BACT</name>
<reference evidence="2 3" key="1">
    <citation type="journal article" date="2016" name="Nat. Commun.">
        <title>Thousands of microbial genomes shed light on interconnected biogeochemical processes in an aquifer system.</title>
        <authorList>
            <person name="Anantharaman K."/>
            <person name="Brown C.T."/>
            <person name="Hug L.A."/>
            <person name="Sharon I."/>
            <person name="Castelle C.J."/>
            <person name="Probst A.J."/>
            <person name="Thomas B.C."/>
            <person name="Singh A."/>
            <person name="Wilkins M.J."/>
            <person name="Karaoz U."/>
            <person name="Brodie E.L."/>
            <person name="Williams K.H."/>
            <person name="Hubbard S.S."/>
            <person name="Banfield J.F."/>
        </authorList>
    </citation>
    <scope>NUCLEOTIDE SEQUENCE [LARGE SCALE GENOMIC DNA]</scope>
</reference>
<protein>
    <submittedName>
        <fullName evidence="2">Uncharacterized protein</fullName>
    </submittedName>
</protein>
<evidence type="ECO:0000313" key="3">
    <source>
        <dbReference type="Proteomes" id="UP000178377"/>
    </source>
</evidence>
<keyword evidence="1" id="KW-0812">Transmembrane</keyword>
<sequence>MTKREELLAEEIARIQALSREDKKIDTAALVSDALLRHRASTGTAKGVWRAYLVSLLFPPFGLYYTIRFFFEDSEDARQAAWVCLTLTAVSGFFTLWLLNAAFSSSTVKQIENISPQQIRDLGQ</sequence>
<proteinExistence type="predicted"/>
<feature type="transmembrane region" description="Helical" evidence="1">
    <location>
        <begin position="79"/>
        <end position="99"/>
    </location>
</feature>
<dbReference type="Proteomes" id="UP000178377">
    <property type="component" value="Unassembled WGS sequence"/>
</dbReference>